<evidence type="ECO:0000313" key="1">
    <source>
        <dbReference type="EMBL" id="QII09499.1"/>
    </source>
</evidence>
<dbReference type="AlphaFoldDB" id="A0A6G7GJK3"/>
<proteinExistence type="predicted"/>
<dbReference type="RefSeq" id="WP_164994320.1">
    <property type="nucleotide sequence ID" value="NZ_CP049055.1"/>
</dbReference>
<sequence length="65" mass="7576">MKVADLTTDEFKELISKTIEEKFRELIDPDFGLERREDFIQALEASIASKERISFEDVKKKLGLN</sequence>
<dbReference type="EMBL" id="CP049055">
    <property type="protein sequence ID" value="QII09499.1"/>
    <property type="molecule type" value="Genomic_DNA"/>
</dbReference>
<name>A0A6G7GJK3_KUEST</name>
<organism evidence="1 2">
    <name type="scientific">Kuenenia stuttgartiensis</name>
    <dbReference type="NCBI Taxonomy" id="174633"/>
    <lineage>
        <taxon>Bacteria</taxon>
        <taxon>Pseudomonadati</taxon>
        <taxon>Planctomycetota</taxon>
        <taxon>Candidatus Brocadiia</taxon>
        <taxon>Candidatus Brocadiales</taxon>
        <taxon>Candidatus Brocadiaceae</taxon>
        <taxon>Candidatus Kuenenia</taxon>
    </lineage>
</organism>
<reference evidence="1 2" key="1">
    <citation type="submission" date="2020-02" db="EMBL/GenBank/DDBJ databases">
        <title>Newly sequenced genome of strain CSTR1 showed variability in Candidatus Kuenenia stuttgartiensis genomes.</title>
        <authorList>
            <person name="Ding C."/>
            <person name="Adrian L."/>
        </authorList>
    </citation>
    <scope>NUCLEOTIDE SEQUENCE [LARGE SCALE GENOMIC DNA]</scope>
    <source>
        <strain evidence="1 2">CSTR1</strain>
    </source>
</reference>
<dbReference type="Proteomes" id="UP000501926">
    <property type="component" value="Chromosome"/>
</dbReference>
<accession>A0A6G7GJK3</accession>
<gene>
    <name evidence="1" type="ORF">KsCSTR_01200</name>
</gene>
<evidence type="ECO:0000313" key="2">
    <source>
        <dbReference type="Proteomes" id="UP000501926"/>
    </source>
</evidence>
<protein>
    <submittedName>
        <fullName evidence="1">Uncharacterized protein</fullName>
    </submittedName>
</protein>